<evidence type="ECO:0000313" key="3">
    <source>
        <dbReference type="Proteomes" id="UP000697710"/>
    </source>
</evidence>
<sequence>MTRKLIASAASLMLLSATGAFGATMNWELTPTLPGHIDMPGGLMSAACWADPQGSTPDFLRVTITDPSGAVVYYMEIPDRTNWSLDWTPPAGSVDGVYHYTAEYHSTEHGLEAAGSEGFLVLGTATTGICAFKFIDTNGNGVLDPDENLAQGWEICFTFPDGHEECDFTDEDGVVCKFFIPPGTYTVCEILQDGYENTLPLCTEIPVSSSIEKAMFGNREIVVPTVESTWGKVKSLYR</sequence>
<dbReference type="Proteomes" id="UP000697710">
    <property type="component" value="Unassembled WGS sequence"/>
</dbReference>
<keyword evidence="1" id="KW-0732">Signal</keyword>
<feature type="signal peptide" evidence="1">
    <location>
        <begin position="1"/>
        <end position="22"/>
    </location>
</feature>
<organism evidence="2 3">
    <name type="scientific">Eiseniibacteriota bacterium</name>
    <dbReference type="NCBI Taxonomy" id="2212470"/>
    <lineage>
        <taxon>Bacteria</taxon>
        <taxon>Candidatus Eiseniibacteriota</taxon>
    </lineage>
</organism>
<reference evidence="2" key="1">
    <citation type="submission" date="2020-04" db="EMBL/GenBank/DDBJ databases">
        <authorList>
            <person name="Zhang T."/>
        </authorList>
    </citation>
    <scope>NUCLEOTIDE SEQUENCE</scope>
    <source>
        <strain evidence="2">HKST-UBA01</strain>
    </source>
</reference>
<evidence type="ECO:0008006" key="4">
    <source>
        <dbReference type="Google" id="ProtNLM"/>
    </source>
</evidence>
<reference evidence="2" key="2">
    <citation type="journal article" date="2021" name="Microbiome">
        <title>Successional dynamics and alternative stable states in a saline activated sludge microbial community over 9 years.</title>
        <authorList>
            <person name="Wang Y."/>
            <person name="Ye J."/>
            <person name="Ju F."/>
            <person name="Liu L."/>
            <person name="Boyd J.A."/>
            <person name="Deng Y."/>
            <person name="Parks D.H."/>
            <person name="Jiang X."/>
            <person name="Yin X."/>
            <person name="Woodcroft B.J."/>
            <person name="Tyson G.W."/>
            <person name="Hugenholtz P."/>
            <person name="Polz M.F."/>
            <person name="Zhang T."/>
        </authorList>
    </citation>
    <scope>NUCLEOTIDE SEQUENCE</scope>
    <source>
        <strain evidence="2">HKST-UBA01</strain>
    </source>
</reference>
<dbReference type="EMBL" id="JAGQHR010000149">
    <property type="protein sequence ID" value="MCA9727343.1"/>
    <property type="molecule type" value="Genomic_DNA"/>
</dbReference>
<evidence type="ECO:0000313" key="2">
    <source>
        <dbReference type="EMBL" id="MCA9727343.1"/>
    </source>
</evidence>
<gene>
    <name evidence="2" type="ORF">KC729_06645</name>
</gene>
<feature type="chain" id="PRO_5037292498" description="SD-repeat containing protein B domain-containing protein" evidence="1">
    <location>
        <begin position="23"/>
        <end position="238"/>
    </location>
</feature>
<name>A0A956LXW8_UNCEI</name>
<proteinExistence type="predicted"/>
<accession>A0A956LXW8</accession>
<dbReference type="InterPro" id="IPR013783">
    <property type="entry name" value="Ig-like_fold"/>
</dbReference>
<comment type="caution">
    <text evidence="2">The sequence shown here is derived from an EMBL/GenBank/DDBJ whole genome shotgun (WGS) entry which is preliminary data.</text>
</comment>
<dbReference type="AlphaFoldDB" id="A0A956LXW8"/>
<protein>
    <recommendedName>
        <fullName evidence="4">SD-repeat containing protein B domain-containing protein</fullName>
    </recommendedName>
</protein>
<evidence type="ECO:0000256" key="1">
    <source>
        <dbReference type="SAM" id="SignalP"/>
    </source>
</evidence>
<dbReference type="Gene3D" id="2.60.40.10">
    <property type="entry name" value="Immunoglobulins"/>
    <property type="match status" value="1"/>
</dbReference>